<gene>
    <name evidence="2" type="ORF">AK812_SmicGene42623</name>
</gene>
<keyword evidence="1" id="KW-0732">Signal</keyword>
<protein>
    <submittedName>
        <fullName evidence="2">Uncharacterized protein</fullName>
    </submittedName>
</protein>
<accession>A0A1Q9C340</accession>
<name>A0A1Q9C340_SYMMI</name>
<proteinExistence type="predicted"/>
<comment type="caution">
    <text evidence="2">The sequence shown here is derived from an EMBL/GenBank/DDBJ whole genome shotgun (WGS) entry which is preliminary data.</text>
</comment>
<feature type="signal peptide" evidence="1">
    <location>
        <begin position="1"/>
        <end position="22"/>
    </location>
</feature>
<sequence>MVARAGMVFLSDSFLLISHTDSIVETCEEIVDPSNRRIGCLEALTLFHRVLQETHSHSYEVNHHLRMNETTVLLKVTVIVSWFWQSIHGVESHLELAPWKSAFGDLFNTIDGHVASSKDYLESLNIDTIAAASEIAMNAFTELCRQIARVTHDLPEIKTACGWLITNRYVRIMTPEFAHPHCGPAEHAILCLIKFARSAIRAAVRDGQDPLSAFPCHIDLSTLLFDKASESYAALRALFRRRVILKTFGPFGRIRHETLTSSYLYIALPLSLAEGLISGLGARIPFPLGQLNAMYSIKSAIRKLAHWYRQNCLTPEQIEEEVAFICFRPIIAMTSTDLKHPSGRGGFQRYHNCSYIGFSWCFSIDSALAAIISVKKIVNIVHAASYHSPSEGIPPLALLDNDCFEISAKAMKAKPLDWN</sequence>
<evidence type="ECO:0000313" key="2">
    <source>
        <dbReference type="EMBL" id="OLP77327.1"/>
    </source>
</evidence>
<dbReference type="Proteomes" id="UP000186817">
    <property type="component" value="Unassembled WGS sequence"/>
</dbReference>
<evidence type="ECO:0000313" key="3">
    <source>
        <dbReference type="Proteomes" id="UP000186817"/>
    </source>
</evidence>
<evidence type="ECO:0000256" key="1">
    <source>
        <dbReference type="SAM" id="SignalP"/>
    </source>
</evidence>
<dbReference type="AlphaFoldDB" id="A0A1Q9C340"/>
<feature type="chain" id="PRO_5012548156" evidence="1">
    <location>
        <begin position="23"/>
        <end position="419"/>
    </location>
</feature>
<organism evidence="2 3">
    <name type="scientific">Symbiodinium microadriaticum</name>
    <name type="common">Dinoflagellate</name>
    <name type="synonym">Zooxanthella microadriatica</name>
    <dbReference type="NCBI Taxonomy" id="2951"/>
    <lineage>
        <taxon>Eukaryota</taxon>
        <taxon>Sar</taxon>
        <taxon>Alveolata</taxon>
        <taxon>Dinophyceae</taxon>
        <taxon>Suessiales</taxon>
        <taxon>Symbiodiniaceae</taxon>
        <taxon>Symbiodinium</taxon>
    </lineage>
</organism>
<reference evidence="2 3" key="1">
    <citation type="submission" date="2016-02" db="EMBL/GenBank/DDBJ databases">
        <title>Genome analysis of coral dinoflagellate symbionts highlights evolutionary adaptations to a symbiotic lifestyle.</title>
        <authorList>
            <person name="Aranda M."/>
            <person name="Li Y."/>
            <person name="Liew Y.J."/>
            <person name="Baumgarten S."/>
            <person name="Simakov O."/>
            <person name="Wilson M."/>
            <person name="Piel J."/>
            <person name="Ashoor H."/>
            <person name="Bougouffa S."/>
            <person name="Bajic V.B."/>
            <person name="Ryu T."/>
            <person name="Ravasi T."/>
            <person name="Bayer T."/>
            <person name="Micklem G."/>
            <person name="Kim H."/>
            <person name="Bhak J."/>
            <person name="Lajeunesse T.C."/>
            <person name="Voolstra C.R."/>
        </authorList>
    </citation>
    <scope>NUCLEOTIDE SEQUENCE [LARGE SCALE GENOMIC DNA]</scope>
    <source>
        <strain evidence="2 3">CCMP2467</strain>
    </source>
</reference>
<keyword evidence="3" id="KW-1185">Reference proteome</keyword>
<dbReference type="OrthoDB" id="423129at2759"/>
<dbReference type="EMBL" id="LSRX01001791">
    <property type="protein sequence ID" value="OLP77327.1"/>
    <property type="molecule type" value="Genomic_DNA"/>
</dbReference>